<dbReference type="InterPro" id="IPR013087">
    <property type="entry name" value="Znf_C2H2_type"/>
</dbReference>
<dbReference type="PROSITE" id="PS50804">
    <property type="entry name" value="SCAN_BOX"/>
    <property type="match status" value="1"/>
</dbReference>
<feature type="domain" description="C2H2-type" evidence="7">
    <location>
        <begin position="445"/>
        <end position="472"/>
    </location>
</feature>
<feature type="domain" description="SCAN box" evidence="8">
    <location>
        <begin position="133"/>
        <end position="211"/>
    </location>
</feature>
<feature type="domain" description="C2H2-type" evidence="7">
    <location>
        <begin position="473"/>
        <end position="500"/>
    </location>
</feature>
<gene>
    <name evidence="9" type="ORF">PODLI_1B017467</name>
</gene>
<organism evidence="9 10">
    <name type="scientific">Podarcis lilfordi</name>
    <name type="common">Lilford's wall lizard</name>
    <dbReference type="NCBI Taxonomy" id="74358"/>
    <lineage>
        <taxon>Eukaryota</taxon>
        <taxon>Metazoa</taxon>
        <taxon>Chordata</taxon>
        <taxon>Craniata</taxon>
        <taxon>Vertebrata</taxon>
        <taxon>Euteleostomi</taxon>
        <taxon>Lepidosauria</taxon>
        <taxon>Squamata</taxon>
        <taxon>Bifurcata</taxon>
        <taxon>Unidentata</taxon>
        <taxon>Episquamata</taxon>
        <taxon>Laterata</taxon>
        <taxon>Lacertibaenia</taxon>
        <taxon>Lacertidae</taxon>
        <taxon>Podarcis</taxon>
    </lineage>
</organism>
<dbReference type="Pfam" id="PF00096">
    <property type="entry name" value="zf-C2H2"/>
    <property type="match status" value="5"/>
</dbReference>
<evidence type="ECO:0000256" key="1">
    <source>
        <dbReference type="ARBA" id="ARBA00022723"/>
    </source>
</evidence>
<evidence type="ECO:0000256" key="3">
    <source>
        <dbReference type="ARBA" id="ARBA00022771"/>
    </source>
</evidence>
<proteinExistence type="predicted"/>
<dbReference type="PROSITE" id="PS50157">
    <property type="entry name" value="ZINC_FINGER_C2H2_2"/>
    <property type="match status" value="6"/>
</dbReference>
<reference evidence="9" key="1">
    <citation type="submission" date="2022-12" db="EMBL/GenBank/DDBJ databases">
        <authorList>
            <person name="Alioto T."/>
            <person name="Alioto T."/>
            <person name="Gomez Garrido J."/>
        </authorList>
    </citation>
    <scope>NUCLEOTIDE SEQUENCE</scope>
</reference>
<evidence type="ECO:0000256" key="4">
    <source>
        <dbReference type="ARBA" id="ARBA00022833"/>
    </source>
</evidence>
<dbReference type="SUPFAM" id="SSF47353">
    <property type="entry name" value="Retrovirus capsid dimerization domain-like"/>
    <property type="match status" value="1"/>
</dbReference>
<feature type="domain" description="C2H2-type" evidence="7">
    <location>
        <begin position="364"/>
        <end position="391"/>
    </location>
</feature>
<dbReference type="SMART" id="SM00355">
    <property type="entry name" value="ZnF_C2H2"/>
    <property type="match status" value="5"/>
</dbReference>
<dbReference type="FunFam" id="3.30.160.60:FF:000358">
    <property type="entry name" value="zinc finger protein 24"/>
    <property type="match status" value="1"/>
</dbReference>
<protein>
    <submittedName>
        <fullName evidence="9">Finger and SCAN domain-containing 31-like isoform X1</fullName>
    </submittedName>
</protein>
<dbReference type="SUPFAM" id="SSF57667">
    <property type="entry name" value="beta-beta-alpha zinc fingers"/>
    <property type="match status" value="3"/>
</dbReference>
<dbReference type="InterPro" id="IPR038269">
    <property type="entry name" value="SCAN_sf"/>
</dbReference>
<dbReference type="InterPro" id="IPR003309">
    <property type="entry name" value="SCAN_dom"/>
</dbReference>
<keyword evidence="1" id="KW-0479">Metal-binding</keyword>
<keyword evidence="10" id="KW-1185">Reference proteome</keyword>
<keyword evidence="4" id="KW-0862">Zinc</keyword>
<evidence type="ECO:0000313" key="9">
    <source>
        <dbReference type="EMBL" id="CAI5768555.1"/>
    </source>
</evidence>
<evidence type="ECO:0000256" key="5">
    <source>
        <dbReference type="ARBA" id="ARBA00023242"/>
    </source>
</evidence>
<sequence>MARAGVGEPSASCLQFPAALERWLQMGLTPESEEPHARRLEEEGQACAVGQFLRWTVEQMKQEPTDGVLSRHWEAQWQAFLKASRFLGLDRGDPQTVLSGGGKIFLPHRSIGRQIMAEQRAGSATALGAEAQRQSFRRFRYQEAEGPHEVCSRLWYLCHRWLKPERHTKEQILELVILEQFLAVLPPEMRSWVREGGPETCSQAVALAEELLLGQREAEEEQVSGLSQVLKFPDDEEEQASSESGQGLLRGEIIQESGDYAISLDDAWGTEKDWESHEVWSGGIKSGEEEADTENREDILKGVNRMEMWDQRPVASQFGAFYELSAHQKPRLEKQSTCGVCGKGFSRKSNLLRHQRIHTGEEPYKCPDCGKRFRWTTSLIAHQKIHTGGKPHERGKSFDHSQNFARHQRLHRGKKPHKCVDCGKSFRRSSNLAIHQTIHAGEEPFKGVDCGKSFSYKSSLSRHQRVHARDERFKCPLCWASFAFESSLTRHQNIHCGKSFSDGQDLLAHQIIPAGT</sequence>
<evidence type="ECO:0000313" key="10">
    <source>
        <dbReference type="Proteomes" id="UP001178461"/>
    </source>
</evidence>
<dbReference type="FunFam" id="1.10.4020.10:FF:000001">
    <property type="entry name" value="zinc finger protein 263 isoform X1"/>
    <property type="match status" value="1"/>
</dbReference>
<evidence type="ECO:0000256" key="6">
    <source>
        <dbReference type="PROSITE-ProRule" id="PRU00042"/>
    </source>
</evidence>
<dbReference type="GO" id="GO:0000981">
    <property type="term" value="F:DNA-binding transcription factor activity, RNA polymerase II-specific"/>
    <property type="evidence" value="ECO:0007669"/>
    <property type="project" value="TreeGrafter"/>
</dbReference>
<dbReference type="FunFam" id="3.30.160.60:FF:001243">
    <property type="entry name" value="myeloid zinc finger 1 isoform X1"/>
    <property type="match status" value="1"/>
</dbReference>
<evidence type="ECO:0000259" key="7">
    <source>
        <dbReference type="PROSITE" id="PS50157"/>
    </source>
</evidence>
<dbReference type="PROSITE" id="PS00028">
    <property type="entry name" value="ZINC_FINGER_C2H2_1"/>
    <property type="match status" value="4"/>
</dbReference>
<dbReference type="Gene3D" id="1.10.4020.10">
    <property type="entry name" value="DNA breaking-rejoining enzymes"/>
    <property type="match status" value="1"/>
</dbReference>
<feature type="domain" description="C2H2-type" evidence="7">
    <location>
        <begin position="395"/>
        <end position="416"/>
    </location>
</feature>
<feature type="domain" description="C2H2-type" evidence="7">
    <location>
        <begin position="336"/>
        <end position="363"/>
    </location>
</feature>
<dbReference type="Gene3D" id="3.30.160.60">
    <property type="entry name" value="Classic Zinc Finger"/>
    <property type="match status" value="5"/>
</dbReference>
<name>A0AA35JZ54_9SAUR</name>
<evidence type="ECO:0000259" key="8">
    <source>
        <dbReference type="PROSITE" id="PS50804"/>
    </source>
</evidence>
<dbReference type="InterPro" id="IPR036236">
    <property type="entry name" value="Znf_C2H2_sf"/>
</dbReference>
<dbReference type="Proteomes" id="UP001178461">
    <property type="component" value="Chromosome 2"/>
</dbReference>
<dbReference type="CDD" id="cd07936">
    <property type="entry name" value="SCAN"/>
    <property type="match status" value="1"/>
</dbReference>
<evidence type="ECO:0000256" key="2">
    <source>
        <dbReference type="ARBA" id="ARBA00022737"/>
    </source>
</evidence>
<keyword evidence="2" id="KW-0677">Repeat</keyword>
<dbReference type="FunFam" id="3.30.160.60:FF:002343">
    <property type="entry name" value="Zinc finger protein 33A"/>
    <property type="match status" value="2"/>
</dbReference>
<feature type="domain" description="C2H2-type" evidence="7">
    <location>
        <begin position="417"/>
        <end position="444"/>
    </location>
</feature>
<dbReference type="SMART" id="SM00431">
    <property type="entry name" value="SCAN"/>
    <property type="match status" value="1"/>
</dbReference>
<dbReference type="GO" id="GO:0008270">
    <property type="term" value="F:zinc ion binding"/>
    <property type="evidence" value="ECO:0007669"/>
    <property type="project" value="UniProtKB-KW"/>
</dbReference>
<dbReference type="GO" id="GO:0000978">
    <property type="term" value="F:RNA polymerase II cis-regulatory region sequence-specific DNA binding"/>
    <property type="evidence" value="ECO:0007669"/>
    <property type="project" value="TreeGrafter"/>
</dbReference>
<accession>A0AA35JZ54</accession>
<dbReference type="PANTHER" id="PTHR23226">
    <property type="entry name" value="ZINC FINGER AND SCAN DOMAIN-CONTAINING"/>
    <property type="match status" value="1"/>
</dbReference>
<dbReference type="EMBL" id="OX395127">
    <property type="protein sequence ID" value="CAI5768555.1"/>
    <property type="molecule type" value="Genomic_DNA"/>
</dbReference>
<dbReference type="Pfam" id="PF02023">
    <property type="entry name" value="SCAN"/>
    <property type="match status" value="1"/>
</dbReference>
<dbReference type="AlphaFoldDB" id="A0AA35JZ54"/>
<keyword evidence="5" id="KW-0539">Nucleus</keyword>
<keyword evidence="3 6" id="KW-0863">Zinc-finger</keyword>
<dbReference type="PANTHER" id="PTHR23226:SF377">
    <property type="entry name" value="ZINC FINGER AND SCAN DOMAIN-CONTAINING PROTEIN 20"/>
    <property type="match status" value="1"/>
</dbReference>